<proteinExistence type="predicted"/>
<evidence type="ECO:0000313" key="3">
    <source>
        <dbReference type="Proteomes" id="UP000050786"/>
    </source>
</evidence>
<dbReference type="SUPFAM" id="SSF53335">
    <property type="entry name" value="S-adenosyl-L-methionine-dependent methyltransferases"/>
    <property type="match status" value="1"/>
</dbReference>
<dbReference type="PANTHER" id="PTHR43464">
    <property type="entry name" value="METHYLTRANSFERASE"/>
    <property type="match status" value="1"/>
</dbReference>
<keyword evidence="2" id="KW-0808">Transferase</keyword>
<dbReference type="GO" id="GO:0008757">
    <property type="term" value="F:S-adenosylmethionine-dependent methyltransferase activity"/>
    <property type="evidence" value="ECO:0007669"/>
    <property type="project" value="InterPro"/>
</dbReference>
<dbReference type="PANTHER" id="PTHR43464:SF78">
    <property type="entry name" value="SLR1117 PROTEIN"/>
    <property type="match status" value="1"/>
</dbReference>
<dbReference type="GO" id="GO:0032259">
    <property type="term" value="P:methylation"/>
    <property type="evidence" value="ECO:0007669"/>
    <property type="project" value="UniProtKB-KW"/>
</dbReference>
<keyword evidence="3" id="KW-1185">Reference proteome</keyword>
<dbReference type="InterPro" id="IPR025714">
    <property type="entry name" value="Methyltranfer_dom"/>
</dbReference>
<dbReference type="CDD" id="cd02440">
    <property type="entry name" value="AdoMet_MTases"/>
    <property type="match status" value="1"/>
</dbReference>
<dbReference type="AlphaFoldDB" id="A0A0P1E5X9"/>
<reference evidence="3" key="1">
    <citation type="submission" date="2015-09" db="EMBL/GenBank/DDBJ databases">
        <authorList>
            <person name="Rodrigo-Torres L."/>
            <person name="Arahal D.R."/>
        </authorList>
    </citation>
    <scope>NUCLEOTIDE SEQUENCE [LARGE SCALE GENOMIC DNA]</scope>
    <source>
        <strain evidence="3">CECT 4293</strain>
    </source>
</reference>
<evidence type="ECO:0000259" key="1">
    <source>
        <dbReference type="Pfam" id="PF13847"/>
    </source>
</evidence>
<dbReference type="Gene3D" id="3.40.50.150">
    <property type="entry name" value="Vaccinia Virus protein VP39"/>
    <property type="match status" value="1"/>
</dbReference>
<protein>
    <submittedName>
        <fullName evidence="2">Demethylmenaquinone methyltransferase</fullName>
        <ecNumber evidence="2">2.1.1.163</ecNumber>
    </submittedName>
</protein>
<name>A0A0P1E5X9_9RHOB</name>
<feature type="domain" description="Methyltransferase" evidence="1">
    <location>
        <begin position="67"/>
        <end position="173"/>
    </location>
</feature>
<accession>A0A0P1E5X9</accession>
<evidence type="ECO:0000313" key="2">
    <source>
        <dbReference type="EMBL" id="CUH42871.1"/>
    </source>
</evidence>
<sequence>MFKPQLSVLLFVDSPFSDKVLGTCRLCKGGELLKFDAETTRLLEIAYQGAELTRRRQASFDALCPAPGETILDIGCGNGMLTAELARAVGSDGYVIGIDPSADMTAAAKERCSDYANVEFRAGAANSLPIEDESADKAVSVQVFEYIEDVDGALADTLRCVKPGGRLVISDLHFGSLIWFSDEPGRMQKMLTSWNHHFVSGSFPERLPALIKARGDHVENVLSFTMTDHQLKPDGLAIMMMHLMKQYAVANDHVDPAVAQSWFHEQLGLAKVGRFFFSMTQFVVVVRKKG</sequence>
<gene>
    <name evidence="2" type="primary">ubiE_3</name>
    <name evidence="2" type="ORF">RUM4293_01760</name>
</gene>
<organism evidence="2 3">
    <name type="scientific">Ruegeria atlantica</name>
    <dbReference type="NCBI Taxonomy" id="81569"/>
    <lineage>
        <taxon>Bacteria</taxon>
        <taxon>Pseudomonadati</taxon>
        <taxon>Pseudomonadota</taxon>
        <taxon>Alphaproteobacteria</taxon>
        <taxon>Rhodobacterales</taxon>
        <taxon>Roseobacteraceae</taxon>
        <taxon>Ruegeria</taxon>
    </lineage>
</organism>
<dbReference type="EMBL" id="CYPS01000032">
    <property type="protein sequence ID" value="CUH42871.1"/>
    <property type="molecule type" value="Genomic_DNA"/>
</dbReference>
<dbReference type="GO" id="GO:0043770">
    <property type="term" value="F:demethylmenaquinone methyltransferase activity"/>
    <property type="evidence" value="ECO:0007669"/>
    <property type="project" value="UniProtKB-EC"/>
</dbReference>
<dbReference type="EC" id="2.1.1.163" evidence="2"/>
<dbReference type="InterPro" id="IPR029063">
    <property type="entry name" value="SAM-dependent_MTases_sf"/>
</dbReference>
<keyword evidence="2" id="KW-0489">Methyltransferase</keyword>
<dbReference type="Pfam" id="PF13847">
    <property type="entry name" value="Methyltransf_31"/>
    <property type="match status" value="1"/>
</dbReference>
<dbReference type="Proteomes" id="UP000050786">
    <property type="component" value="Unassembled WGS sequence"/>
</dbReference>